<reference evidence="6" key="1">
    <citation type="submission" date="2022-06" db="EMBL/GenBank/DDBJ databases">
        <title>Gramella sediminis sp. nov., isolated from deep-sea sediment of the Indian Ocean.</title>
        <authorList>
            <person name="Yang L."/>
        </authorList>
    </citation>
    <scope>NUCLEOTIDE SEQUENCE</scope>
    <source>
        <strain evidence="6">HMD3159</strain>
    </source>
</reference>
<comment type="similarity">
    <text evidence="2">Belongs to the class-II pyridoxal-phosphate-dependent aminotransferase family. BioF subfamily.</text>
</comment>
<dbReference type="Gene3D" id="3.90.1150.10">
    <property type="entry name" value="Aspartate Aminotransferase, domain 1"/>
    <property type="match status" value="1"/>
</dbReference>
<keyword evidence="7" id="KW-1185">Reference proteome</keyword>
<feature type="domain" description="Aminotransferase class I/classII large" evidence="5">
    <location>
        <begin position="125"/>
        <end position="344"/>
    </location>
</feature>
<accession>A0ABT0YX95</accession>
<comment type="caution">
    <text evidence="6">The sequence shown here is derived from an EMBL/GenBank/DDBJ whole genome shotgun (WGS) entry which is preliminary data.</text>
</comment>
<evidence type="ECO:0000313" key="6">
    <source>
        <dbReference type="EMBL" id="MCM8568085.1"/>
    </source>
</evidence>
<dbReference type="Gene3D" id="3.40.640.10">
    <property type="entry name" value="Type I PLP-dependent aspartate aminotransferase-like (Major domain)"/>
    <property type="match status" value="1"/>
</dbReference>
<dbReference type="Proteomes" id="UP001155077">
    <property type="component" value="Unassembled WGS sequence"/>
</dbReference>
<evidence type="ECO:0000313" key="7">
    <source>
        <dbReference type="Proteomes" id="UP001155077"/>
    </source>
</evidence>
<keyword evidence="6" id="KW-0032">Aminotransferase</keyword>
<evidence type="ECO:0000259" key="5">
    <source>
        <dbReference type="Pfam" id="PF00155"/>
    </source>
</evidence>
<dbReference type="GO" id="GO:0008483">
    <property type="term" value="F:transaminase activity"/>
    <property type="evidence" value="ECO:0007669"/>
    <property type="project" value="UniProtKB-KW"/>
</dbReference>
<comment type="cofactor">
    <cofactor evidence="1">
        <name>pyridoxal 5'-phosphate</name>
        <dbReference type="ChEBI" id="CHEBI:597326"/>
    </cofactor>
</comment>
<gene>
    <name evidence="6" type="ORF">NE848_01770</name>
</gene>
<dbReference type="Pfam" id="PF00155">
    <property type="entry name" value="Aminotran_1_2"/>
    <property type="match status" value="1"/>
</dbReference>
<keyword evidence="4" id="KW-0663">Pyridoxal phosphate</keyword>
<dbReference type="InterPro" id="IPR015421">
    <property type="entry name" value="PyrdxlP-dep_Trfase_major"/>
</dbReference>
<dbReference type="InterPro" id="IPR050087">
    <property type="entry name" value="AON_synthase_class-II"/>
</dbReference>
<dbReference type="InterPro" id="IPR004839">
    <property type="entry name" value="Aminotransferase_I/II_large"/>
</dbReference>
<organism evidence="6 7">
    <name type="scientific">Gramella jeungdoensis</name>
    <dbReference type="NCBI Taxonomy" id="708091"/>
    <lineage>
        <taxon>Bacteria</taxon>
        <taxon>Pseudomonadati</taxon>
        <taxon>Bacteroidota</taxon>
        <taxon>Flavobacteriia</taxon>
        <taxon>Flavobacteriales</taxon>
        <taxon>Flavobacteriaceae</taxon>
        <taxon>Christiangramia</taxon>
    </lineage>
</organism>
<dbReference type="InterPro" id="IPR015422">
    <property type="entry name" value="PyrdxlP-dep_Trfase_small"/>
</dbReference>
<dbReference type="PANTHER" id="PTHR13693">
    <property type="entry name" value="CLASS II AMINOTRANSFERASE/8-AMINO-7-OXONONANOATE SYNTHASE"/>
    <property type="match status" value="1"/>
</dbReference>
<dbReference type="RefSeq" id="WP_252110489.1">
    <property type="nucleotide sequence ID" value="NZ_JAMSCK010000001.1"/>
</dbReference>
<dbReference type="PANTHER" id="PTHR13693:SF77">
    <property type="entry name" value="8-AMINO-7-OXONONANOATE SYNTHASE"/>
    <property type="match status" value="1"/>
</dbReference>
<evidence type="ECO:0000256" key="2">
    <source>
        <dbReference type="ARBA" id="ARBA00010008"/>
    </source>
</evidence>
<proteinExistence type="inferred from homology"/>
<sequence length="351" mass="39112">MNHYLDKAPDSRMINEEHDLLYFGGTSYLGLQTNPEFQELLFKNIKKLGTNWGASRKSNIRLSIFEEFEKYLSQKAGTPDGMCVSSGYMAGQMLARYFSEKGYDLLCAPNTHPALIQENSRLFQDYEELGEFLRKSATSSDQHKLVLFLDTVDFSGINYPDFDSLKELPLEDVILVADDSHGFGLIGEDGYGIYDLLKGIHAKELIVCGSLGKALATPCGVVLGNKDRIEGFRNMDFFAGGSPPSPAALKTLMEAEEISNSQLIKLRGNIITFLGSVTSKFQMIKMDQHPVFGYNSEALTEHLLQAGIITTNFRYPTKTSPLVSKIVLNADHSRQDILELTEAINSFFEKA</sequence>
<dbReference type="EMBL" id="JAMSCK010000001">
    <property type="protein sequence ID" value="MCM8568085.1"/>
    <property type="molecule type" value="Genomic_DNA"/>
</dbReference>
<name>A0ABT0YX95_9FLAO</name>
<dbReference type="InterPro" id="IPR015424">
    <property type="entry name" value="PyrdxlP-dep_Trfase"/>
</dbReference>
<evidence type="ECO:0000256" key="4">
    <source>
        <dbReference type="ARBA" id="ARBA00022898"/>
    </source>
</evidence>
<evidence type="ECO:0000256" key="1">
    <source>
        <dbReference type="ARBA" id="ARBA00001933"/>
    </source>
</evidence>
<dbReference type="SUPFAM" id="SSF53383">
    <property type="entry name" value="PLP-dependent transferases"/>
    <property type="match status" value="1"/>
</dbReference>
<keyword evidence="3" id="KW-0808">Transferase</keyword>
<protein>
    <submittedName>
        <fullName evidence="6">Aminotransferase class I/II-fold pyridoxal phosphate-dependent enzyme</fullName>
    </submittedName>
</protein>
<evidence type="ECO:0000256" key="3">
    <source>
        <dbReference type="ARBA" id="ARBA00022679"/>
    </source>
</evidence>